<dbReference type="Gene3D" id="3.20.20.80">
    <property type="entry name" value="Glycosidases"/>
    <property type="match status" value="1"/>
</dbReference>
<dbReference type="InterPro" id="IPR006047">
    <property type="entry name" value="GH13_cat_dom"/>
</dbReference>
<dbReference type="PANTHER" id="PTHR47786">
    <property type="entry name" value="ALPHA-1,4-GLUCAN:MALTOSE-1-PHOSPHATE MALTOSYLTRANSFERASE"/>
    <property type="match status" value="1"/>
</dbReference>
<dbReference type="SUPFAM" id="SSF51445">
    <property type="entry name" value="(Trans)glycosidases"/>
    <property type="match status" value="1"/>
</dbReference>
<organism evidence="2 3">
    <name type="scientific">Kaistella solincola</name>
    <dbReference type="NCBI Taxonomy" id="510955"/>
    <lineage>
        <taxon>Bacteria</taxon>
        <taxon>Pseudomonadati</taxon>
        <taxon>Bacteroidota</taxon>
        <taxon>Flavobacteriia</taxon>
        <taxon>Flavobacteriales</taxon>
        <taxon>Weeksellaceae</taxon>
        <taxon>Chryseobacterium group</taxon>
        <taxon>Kaistella</taxon>
    </lineage>
</organism>
<dbReference type="InterPro" id="IPR017853">
    <property type="entry name" value="GH"/>
</dbReference>
<dbReference type="CDD" id="cd11313">
    <property type="entry name" value="AmyAc_arch_bac_AmyA"/>
    <property type="match status" value="1"/>
</dbReference>
<comment type="caution">
    <text evidence="2">The sequence shown here is derived from an EMBL/GenBank/DDBJ whole genome shotgun (WGS) entry which is preliminary data.</text>
</comment>
<dbReference type="PANTHER" id="PTHR47786:SF2">
    <property type="entry name" value="GLYCOSYL HYDROLASE FAMILY 13 CATALYTIC DOMAIN-CONTAINING PROTEIN"/>
    <property type="match status" value="1"/>
</dbReference>
<dbReference type="EMBL" id="JSYK01000003">
    <property type="protein sequence ID" value="KIA83744.1"/>
    <property type="molecule type" value="Genomic_DNA"/>
</dbReference>
<name>A0ABR4ZRQ9_9FLAO</name>
<evidence type="ECO:0000313" key="3">
    <source>
        <dbReference type="Proteomes" id="UP000031275"/>
    </source>
</evidence>
<dbReference type="Pfam" id="PF02806">
    <property type="entry name" value="Alpha-amylase_C"/>
    <property type="match status" value="1"/>
</dbReference>
<feature type="domain" description="Glycosyl hydrolase family 13 catalytic" evidence="1">
    <location>
        <begin position="25"/>
        <end position="343"/>
    </location>
</feature>
<dbReference type="Pfam" id="PF00128">
    <property type="entry name" value="Alpha-amylase"/>
    <property type="match status" value="2"/>
</dbReference>
<dbReference type="SUPFAM" id="SSF51011">
    <property type="entry name" value="Glycosyl hydrolase domain"/>
    <property type="match status" value="1"/>
</dbReference>
<keyword evidence="3" id="KW-1185">Reference proteome</keyword>
<dbReference type="SMART" id="SM00642">
    <property type="entry name" value="Aamy"/>
    <property type="match status" value="1"/>
</dbReference>
<protein>
    <submittedName>
        <fullName evidence="2">Alpha-amlyase</fullName>
    </submittedName>
</protein>
<dbReference type="InterPro" id="IPR006048">
    <property type="entry name" value="A-amylase/branching_C"/>
</dbReference>
<reference evidence="2 3" key="1">
    <citation type="submission" date="2014-10" db="EMBL/GenBank/DDBJ databases">
        <title>Kaistella solincola genome.</title>
        <authorList>
            <person name="Newman J.D."/>
        </authorList>
    </citation>
    <scope>NUCLEOTIDE SEQUENCE [LARGE SCALE GENOMIC DNA]</scope>
    <source>
        <strain evidence="2 3">DSM 22468</strain>
    </source>
</reference>
<dbReference type="Gene3D" id="2.60.40.1180">
    <property type="entry name" value="Golgi alpha-mannosidase II"/>
    <property type="match status" value="1"/>
</dbReference>
<evidence type="ECO:0000259" key="1">
    <source>
        <dbReference type="SMART" id="SM00642"/>
    </source>
</evidence>
<evidence type="ECO:0000313" key="2">
    <source>
        <dbReference type="EMBL" id="KIA83744.1"/>
    </source>
</evidence>
<sequence length="436" mass="51421">MSHYQPQKYVQLKNPDWLKNATLYELNIRQFSEEGTFKAIEKELHRLKKMGIDIIWLMPIQPIGIKNRKRTLGSPYSVRDYFGVNPEFGKAEDFRHLVKAIHEEGMYVILDWVANHSSWDNDLVKSHPEWYKKSESGDFQSLPWRDYDDIIDFDYSKPDLRKYMTDALKFWVKKYDIDGYRCDVASFVPLDFWENVRLELEEIKPVFMLAEAEDRELHRKAFDATYNWTLWNILHQIAIYNKSARTLSEAYLAEHVSIFPKEGIRLNFIDNHDKNSWEGTPQSNFGPALKAARVFSMLMDGIPLVYNGEEAGLDRSLKFFEKDPIKWKSHENEKLYTLLFELKHKNQALWNGIFGGEMIRIVNDRMDEVVSFSREKNGDKLLAFFNLSRENVFVNFDTSEESGEYKNLFTGETKNISEKLKLELSPWSFVVLHCEI</sequence>
<gene>
    <name evidence="2" type="ORF">OA84_09740</name>
</gene>
<proteinExistence type="predicted"/>
<dbReference type="Proteomes" id="UP000031275">
    <property type="component" value="Unassembled WGS sequence"/>
</dbReference>
<accession>A0ABR4ZRQ9</accession>
<dbReference type="RefSeq" id="WP_039345356.1">
    <property type="nucleotide sequence ID" value="NZ_JSYK01000003.1"/>
</dbReference>
<dbReference type="InterPro" id="IPR013780">
    <property type="entry name" value="Glyco_hydro_b"/>
</dbReference>